<evidence type="ECO:0000313" key="1">
    <source>
        <dbReference type="EMBL" id="ADE57762.1"/>
    </source>
</evidence>
<dbReference type="OrthoDB" id="5801at2"/>
<organism evidence="1 2">
    <name type="scientific">Aminobacterium colombiense (strain DSM 12261 / ALA-1)</name>
    <dbReference type="NCBI Taxonomy" id="572547"/>
    <lineage>
        <taxon>Bacteria</taxon>
        <taxon>Thermotogati</taxon>
        <taxon>Synergistota</taxon>
        <taxon>Synergistia</taxon>
        <taxon>Synergistales</taxon>
        <taxon>Aminobacteriaceae</taxon>
        <taxon>Aminobacterium</taxon>
    </lineage>
</organism>
<dbReference type="HOGENOM" id="CLU_2614190_0_0_0"/>
<keyword evidence="2" id="KW-1185">Reference proteome</keyword>
<protein>
    <submittedName>
        <fullName evidence="1">Uncharacterized protein</fullName>
    </submittedName>
</protein>
<accession>D5EGT0</accession>
<sequence>MFIPLEGQGIISAERIVAIVRHGDETAIYMKDGSVTATGFKPETLSRRYRSFVKESRRKASEFKQKLQGGGPIYDNIG</sequence>
<proteinExistence type="predicted"/>
<dbReference type="STRING" id="572547.Amico_1646"/>
<evidence type="ECO:0000313" key="2">
    <source>
        <dbReference type="Proteomes" id="UP000002366"/>
    </source>
</evidence>
<dbReference type="EMBL" id="CP001997">
    <property type="protein sequence ID" value="ADE57762.1"/>
    <property type="molecule type" value="Genomic_DNA"/>
</dbReference>
<gene>
    <name evidence="1" type="ordered locus">Amico_1646</name>
</gene>
<dbReference type="Proteomes" id="UP000002366">
    <property type="component" value="Chromosome"/>
</dbReference>
<name>D5EGT0_AMICL</name>
<reference evidence="1 2" key="1">
    <citation type="journal article" date="2010" name="Stand. Genomic Sci.">
        <title>Complete genome sequence of Aminobacterium colombiense type strain (ALA-1).</title>
        <authorList>
            <person name="Chertkov O."/>
            <person name="Sikorski J."/>
            <person name="Brambilla E."/>
            <person name="Lapidus A."/>
            <person name="Copeland A."/>
            <person name="Glavina Del Rio T."/>
            <person name="Nolan M."/>
            <person name="Lucas S."/>
            <person name="Tice H."/>
            <person name="Cheng J.F."/>
            <person name="Han C."/>
            <person name="Detter J.C."/>
            <person name="Bruce D."/>
            <person name="Tapia R."/>
            <person name="Goodwin L."/>
            <person name="Pitluck S."/>
            <person name="Liolios K."/>
            <person name="Ivanova N."/>
            <person name="Mavromatis K."/>
            <person name="Ovchinnikova G."/>
            <person name="Pati A."/>
            <person name="Chen A."/>
            <person name="Palaniappan K."/>
            <person name="Land M."/>
            <person name="Hauser L."/>
            <person name="Chang Y.J."/>
            <person name="Jeffries C.D."/>
            <person name="Spring S."/>
            <person name="Rohde M."/>
            <person name="Goker M."/>
            <person name="Bristow J."/>
            <person name="Eisen J.A."/>
            <person name="Markowitz V."/>
            <person name="Hugenholtz P."/>
            <person name="Kyrpides N.C."/>
            <person name="Klenk H.P."/>
        </authorList>
    </citation>
    <scope>NUCLEOTIDE SEQUENCE [LARGE SCALE GENOMIC DNA]</scope>
    <source>
        <strain evidence="2">DSM 12261 / ALA-1</strain>
    </source>
</reference>
<dbReference type="AlphaFoldDB" id="D5EGT0"/>
<dbReference type="KEGG" id="aco:Amico_1646"/>
<dbReference type="eggNOG" id="ENOG5033M0W">
    <property type="taxonomic scope" value="Bacteria"/>
</dbReference>
<dbReference type="RefSeq" id="WP_013049024.1">
    <property type="nucleotide sequence ID" value="NC_014011.1"/>
</dbReference>